<reference evidence="2" key="1">
    <citation type="submission" date="2018-05" db="EMBL/GenBank/DDBJ databases">
        <authorList>
            <person name="Lanie J.A."/>
            <person name="Ng W.-L."/>
            <person name="Kazmierczak K.M."/>
            <person name="Andrzejewski T.M."/>
            <person name="Davidsen T.M."/>
            <person name="Wayne K.J."/>
            <person name="Tettelin H."/>
            <person name="Glass J.I."/>
            <person name="Rusch D."/>
            <person name="Podicherti R."/>
            <person name="Tsui H.-C.T."/>
            <person name="Winkler M.E."/>
        </authorList>
    </citation>
    <scope>NUCLEOTIDE SEQUENCE</scope>
</reference>
<name>A0A382ZJD2_9ZZZZ</name>
<feature type="non-terminal residue" evidence="2">
    <location>
        <position position="1"/>
    </location>
</feature>
<feature type="transmembrane region" description="Helical" evidence="1">
    <location>
        <begin position="50"/>
        <end position="71"/>
    </location>
</feature>
<evidence type="ECO:0000313" key="2">
    <source>
        <dbReference type="EMBL" id="SVD95175.1"/>
    </source>
</evidence>
<sequence>LTGFMIHNQIEYNWIQIHFIYPFIFLVFAMDFLDRKYSLKKSSLGKVNSVIHNGVLTAFILVGTLSTMNYYKYQALIYEKIIPGTGVANLRVLTNEAKTYCPGCGWPGLEMAKNLISQYRLTPNPTILVSAETELKEVALLTPFNLRQFIYLAEIRSFQENWDEAKKLYVQAFKNKKMKALGACRVFSSNPDKC</sequence>
<organism evidence="2">
    <name type="scientific">marine metagenome</name>
    <dbReference type="NCBI Taxonomy" id="408172"/>
    <lineage>
        <taxon>unclassified sequences</taxon>
        <taxon>metagenomes</taxon>
        <taxon>ecological metagenomes</taxon>
    </lineage>
</organism>
<feature type="transmembrane region" description="Helical" evidence="1">
    <location>
        <begin position="12"/>
        <end position="30"/>
    </location>
</feature>
<dbReference type="AlphaFoldDB" id="A0A382ZJD2"/>
<keyword evidence="1" id="KW-0472">Membrane</keyword>
<keyword evidence="1" id="KW-1133">Transmembrane helix</keyword>
<dbReference type="EMBL" id="UINC01184113">
    <property type="protein sequence ID" value="SVD95175.1"/>
    <property type="molecule type" value="Genomic_DNA"/>
</dbReference>
<accession>A0A382ZJD2</accession>
<gene>
    <name evidence="2" type="ORF">METZ01_LOCUS448029</name>
</gene>
<proteinExistence type="predicted"/>
<keyword evidence="1" id="KW-0812">Transmembrane</keyword>
<protein>
    <submittedName>
        <fullName evidence="2">Uncharacterized protein</fullName>
    </submittedName>
</protein>
<evidence type="ECO:0000256" key="1">
    <source>
        <dbReference type="SAM" id="Phobius"/>
    </source>
</evidence>